<dbReference type="Ensembl" id="ENSSRHT00000012444.1">
    <property type="protein sequence ID" value="ENSSRHP00000011993.1"/>
    <property type="gene ID" value="ENSSRHG00000006515.1"/>
</dbReference>
<dbReference type="PANTHER" id="PTHR24300">
    <property type="entry name" value="CYTOCHROME P450 508A4-RELATED"/>
    <property type="match status" value="1"/>
</dbReference>
<evidence type="ECO:0000256" key="8">
    <source>
        <dbReference type="ARBA" id="ARBA00022848"/>
    </source>
</evidence>
<evidence type="ECO:0000256" key="3">
    <source>
        <dbReference type="ARBA" id="ARBA00004406"/>
    </source>
</evidence>
<evidence type="ECO:0000256" key="7">
    <source>
        <dbReference type="ARBA" id="ARBA00022824"/>
    </source>
</evidence>
<dbReference type="InterPro" id="IPR050182">
    <property type="entry name" value="Cytochrome_P450_fam2"/>
</dbReference>
<evidence type="ECO:0000256" key="10">
    <source>
        <dbReference type="ARBA" id="ARBA00023004"/>
    </source>
</evidence>
<accession>A0A673GGZ8</accession>
<dbReference type="InterPro" id="IPR001128">
    <property type="entry name" value="Cyt_P450"/>
</dbReference>
<keyword evidence="11 14" id="KW-0503">Monooxygenase</keyword>
<comment type="subcellular location">
    <subcellularLocation>
        <location evidence="3">Endoplasmic reticulum membrane</location>
        <topology evidence="3">Peripheral membrane protein</topology>
    </subcellularLocation>
    <subcellularLocation>
        <location evidence="2">Microsome membrane</location>
        <topology evidence="2">Peripheral membrane protein</topology>
    </subcellularLocation>
</comment>
<comment type="similarity">
    <text evidence="4 14">Belongs to the cytochrome P450 family.</text>
</comment>
<keyword evidence="9 14" id="KW-0560">Oxidoreductase</keyword>
<evidence type="ECO:0000256" key="4">
    <source>
        <dbReference type="ARBA" id="ARBA00010617"/>
    </source>
</evidence>
<dbReference type="GO" id="GO:0006805">
    <property type="term" value="P:xenobiotic metabolic process"/>
    <property type="evidence" value="ECO:0007669"/>
    <property type="project" value="TreeGrafter"/>
</dbReference>
<keyword evidence="10 13" id="KW-0408">Iron</keyword>
<dbReference type="PRINTS" id="PR00463">
    <property type="entry name" value="EP450I"/>
</dbReference>
<keyword evidence="12 15" id="KW-0472">Membrane</keyword>
<evidence type="ECO:0000313" key="17">
    <source>
        <dbReference type="Proteomes" id="UP000472270"/>
    </source>
</evidence>
<sequence length="438" mass="50201">PVMVLTSILEILLDFKGLLLFVVAFLLVADYVKNRNPPNYPLGPFSLPLLGNVFNIDSKEPHIYLTKLGHAYNNIFSLRLGRDKVVFITGYKLVKEALVTQAENFVDRPYSPVQWRVYSGNAGLFFSNGEMWKKQRRFALSTLRNFGLGKKTMELAICEGSRFLTHYVFLSFSGAVFDPTILFNKAVSNIICQMVFGQRFDYANHQFRTMLKYIYKSIQLEGSIWGQLYEAFPAIMKHLPGPHNYMFKVVVKHKKPHETADGFDEENIVPCVLDLFLAGTETTCTALCWGLIYLITYPEVQEKVQEEIDDKCFIPKATLPILHSVLFDENEWETPYKFNPGHFLDKEGKFVRRDAFMPFSAGKRVCLGEQLARMELFLFFVSLFRKCRFSAAEGEKLNLDGVIGVTRTPGPLQDPCNGTLSKSYSLWEFYYTNKSTIL</sequence>
<feature type="binding site" description="axial binding residue" evidence="13">
    <location>
        <position position="366"/>
    </location>
    <ligand>
        <name>heme</name>
        <dbReference type="ChEBI" id="CHEBI:30413"/>
    </ligand>
    <ligandPart>
        <name>Fe</name>
        <dbReference type="ChEBI" id="CHEBI:18248"/>
    </ligandPart>
</feature>
<dbReference type="GO" id="GO:0005789">
    <property type="term" value="C:endoplasmic reticulum membrane"/>
    <property type="evidence" value="ECO:0007669"/>
    <property type="project" value="UniProtKB-SubCell"/>
</dbReference>
<dbReference type="Gene3D" id="1.10.630.10">
    <property type="entry name" value="Cytochrome P450"/>
    <property type="match status" value="3"/>
</dbReference>
<evidence type="ECO:0000256" key="6">
    <source>
        <dbReference type="ARBA" id="ARBA00022723"/>
    </source>
</evidence>
<dbReference type="SUPFAM" id="SSF48264">
    <property type="entry name" value="Cytochrome P450"/>
    <property type="match status" value="1"/>
</dbReference>
<dbReference type="InterPro" id="IPR002401">
    <property type="entry name" value="Cyt_P450_E_grp-I"/>
</dbReference>
<dbReference type="Proteomes" id="UP000472270">
    <property type="component" value="Unassembled WGS sequence"/>
</dbReference>
<dbReference type="PRINTS" id="PR00385">
    <property type="entry name" value="P450"/>
</dbReference>
<evidence type="ECO:0000256" key="1">
    <source>
        <dbReference type="ARBA" id="ARBA00001971"/>
    </source>
</evidence>
<evidence type="ECO:0000256" key="12">
    <source>
        <dbReference type="ARBA" id="ARBA00023136"/>
    </source>
</evidence>
<evidence type="ECO:0000256" key="14">
    <source>
        <dbReference type="RuleBase" id="RU000461"/>
    </source>
</evidence>
<dbReference type="GO" id="GO:0016712">
    <property type="term" value="F:oxidoreductase activity, acting on paired donors, with incorporation or reduction of molecular oxygen, reduced flavin or flavoprotein as one donor, and incorporation of one atom of oxygen"/>
    <property type="evidence" value="ECO:0007669"/>
    <property type="project" value="TreeGrafter"/>
</dbReference>
<keyword evidence="17" id="KW-1185">Reference proteome</keyword>
<feature type="transmembrane region" description="Helical" evidence="15">
    <location>
        <begin position="12"/>
        <end position="32"/>
    </location>
</feature>
<dbReference type="GO" id="GO:0020037">
    <property type="term" value="F:heme binding"/>
    <property type="evidence" value="ECO:0007669"/>
    <property type="project" value="InterPro"/>
</dbReference>
<evidence type="ECO:0000256" key="9">
    <source>
        <dbReference type="ARBA" id="ARBA00023002"/>
    </source>
</evidence>
<keyword evidence="8" id="KW-0492">Microsome</keyword>
<keyword evidence="15" id="KW-1133">Transmembrane helix</keyword>
<organism evidence="16 17">
    <name type="scientific">Sinocyclocheilus rhinocerous</name>
    <dbReference type="NCBI Taxonomy" id="307959"/>
    <lineage>
        <taxon>Eukaryota</taxon>
        <taxon>Metazoa</taxon>
        <taxon>Chordata</taxon>
        <taxon>Craniata</taxon>
        <taxon>Vertebrata</taxon>
        <taxon>Euteleostomi</taxon>
        <taxon>Actinopterygii</taxon>
        <taxon>Neopterygii</taxon>
        <taxon>Teleostei</taxon>
        <taxon>Ostariophysi</taxon>
        <taxon>Cypriniformes</taxon>
        <taxon>Cyprinidae</taxon>
        <taxon>Cyprininae</taxon>
        <taxon>Sinocyclocheilus</taxon>
    </lineage>
</organism>
<keyword evidence="6 13" id="KW-0479">Metal-binding</keyword>
<dbReference type="Pfam" id="PF00067">
    <property type="entry name" value="p450"/>
    <property type="match status" value="3"/>
</dbReference>
<keyword evidence="15" id="KW-0812">Transmembrane</keyword>
<dbReference type="FunFam" id="1.10.630.10:FF:000238">
    <property type="entry name" value="Cytochrome P450 2A6"/>
    <property type="match status" value="1"/>
</dbReference>
<proteinExistence type="inferred from homology"/>
<evidence type="ECO:0000256" key="15">
    <source>
        <dbReference type="SAM" id="Phobius"/>
    </source>
</evidence>
<dbReference type="PANTHER" id="PTHR24300:SF177">
    <property type="entry name" value="CYTOCHROME P450 2J2"/>
    <property type="match status" value="1"/>
</dbReference>
<dbReference type="InterPro" id="IPR036396">
    <property type="entry name" value="Cyt_P450_sf"/>
</dbReference>
<dbReference type="GO" id="GO:0005506">
    <property type="term" value="F:iron ion binding"/>
    <property type="evidence" value="ECO:0007669"/>
    <property type="project" value="InterPro"/>
</dbReference>
<evidence type="ECO:0000256" key="2">
    <source>
        <dbReference type="ARBA" id="ARBA00004174"/>
    </source>
</evidence>
<dbReference type="PROSITE" id="PS00086">
    <property type="entry name" value="CYTOCHROME_P450"/>
    <property type="match status" value="1"/>
</dbReference>
<name>A0A673GGZ8_9TELE</name>
<evidence type="ECO:0000256" key="5">
    <source>
        <dbReference type="ARBA" id="ARBA00022617"/>
    </source>
</evidence>
<reference evidence="16" key="1">
    <citation type="submission" date="2025-08" db="UniProtKB">
        <authorList>
            <consortium name="Ensembl"/>
        </authorList>
    </citation>
    <scope>IDENTIFICATION</scope>
</reference>
<evidence type="ECO:0000256" key="11">
    <source>
        <dbReference type="ARBA" id="ARBA00023033"/>
    </source>
</evidence>
<comment type="cofactor">
    <cofactor evidence="1 13">
        <name>heme</name>
        <dbReference type="ChEBI" id="CHEBI:30413"/>
    </cofactor>
</comment>
<keyword evidence="5 13" id="KW-0349">Heme</keyword>
<evidence type="ECO:0000256" key="13">
    <source>
        <dbReference type="PIRSR" id="PIRSR602401-1"/>
    </source>
</evidence>
<dbReference type="AlphaFoldDB" id="A0A673GGZ8"/>
<protein>
    <submittedName>
        <fullName evidence="16">Cytochrome P450, family 2, subfamily N, polypeptide 13</fullName>
    </submittedName>
</protein>
<dbReference type="InterPro" id="IPR017972">
    <property type="entry name" value="Cyt_P450_CS"/>
</dbReference>
<reference evidence="16" key="2">
    <citation type="submission" date="2025-09" db="UniProtKB">
        <authorList>
            <consortium name="Ensembl"/>
        </authorList>
    </citation>
    <scope>IDENTIFICATION</scope>
</reference>
<keyword evidence="7" id="KW-0256">Endoplasmic reticulum</keyword>
<evidence type="ECO:0000313" key="16">
    <source>
        <dbReference type="Ensembl" id="ENSSRHP00000011993.1"/>
    </source>
</evidence>
<dbReference type="GO" id="GO:0006082">
    <property type="term" value="P:organic acid metabolic process"/>
    <property type="evidence" value="ECO:0007669"/>
    <property type="project" value="TreeGrafter"/>
</dbReference>